<reference evidence="1" key="1">
    <citation type="submission" date="2020-04" db="EMBL/GenBank/DDBJ databases">
        <authorList>
            <person name="Chiriac C."/>
            <person name="Salcher M."/>
            <person name="Ghai R."/>
            <person name="Kavagutti S V."/>
        </authorList>
    </citation>
    <scope>NUCLEOTIDE SEQUENCE</scope>
</reference>
<sequence length="73" mass="8285">MLWAGRRFSAGLWFRLTFGAHEPWIGRAATDGLVFTARRTASFDDVIAKLSHGDLAFVNRSSRSRAARNELYR</sequence>
<dbReference type="EMBL" id="LR796761">
    <property type="protein sequence ID" value="CAB4164333.1"/>
    <property type="molecule type" value="Genomic_DNA"/>
</dbReference>
<name>A0A6J5NZ22_9CAUD</name>
<proteinExistence type="predicted"/>
<organism evidence="1">
    <name type="scientific">uncultured Caudovirales phage</name>
    <dbReference type="NCBI Taxonomy" id="2100421"/>
    <lineage>
        <taxon>Viruses</taxon>
        <taxon>Duplodnaviria</taxon>
        <taxon>Heunggongvirae</taxon>
        <taxon>Uroviricota</taxon>
        <taxon>Caudoviricetes</taxon>
        <taxon>Peduoviridae</taxon>
        <taxon>Maltschvirus</taxon>
        <taxon>Maltschvirus maltsch</taxon>
    </lineage>
</organism>
<protein>
    <submittedName>
        <fullName evidence="1">Uncharacterized protein</fullName>
    </submittedName>
</protein>
<gene>
    <name evidence="1" type="ORF">UFOVP830_25</name>
</gene>
<evidence type="ECO:0000313" key="1">
    <source>
        <dbReference type="EMBL" id="CAB4164333.1"/>
    </source>
</evidence>
<accession>A0A6J5NZ22</accession>